<dbReference type="InterPro" id="IPR051200">
    <property type="entry name" value="Host-pathogen_enzymatic-act"/>
</dbReference>
<dbReference type="Proteomes" id="UP000310314">
    <property type="component" value="Unassembled WGS sequence"/>
</dbReference>
<dbReference type="PANTHER" id="PTHR47197">
    <property type="entry name" value="PROTEIN NIRF"/>
    <property type="match status" value="1"/>
</dbReference>
<protein>
    <submittedName>
        <fullName evidence="1">WD40 repeat domain-containing protein</fullName>
    </submittedName>
</protein>
<dbReference type="Gene3D" id="2.130.10.10">
    <property type="entry name" value="YVTN repeat-like/Quinoprotein amine dehydrogenase"/>
    <property type="match status" value="2"/>
</dbReference>
<dbReference type="SUPFAM" id="SSF50969">
    <property type="entry name" value="YVTN repeat-like/Quinoprotein amine dehydrogenase"/>
    <property type="match status" value="1"/>
</dbReference>
<evidence type="ECO:0000313" key="1">
    <source>
        <dbReference type="EMBL" id="TMM57556.1"/>
    </source>
</evidence>
<dbReference type="InterPro" id="IPR011044">
    <property type="entry name" value="Quino_amine_DH_bsu"/>
</dbReference>
<accession>A0A5S3PS23</accession>
<evidence type="ECO:0000313" key="2">
    <source>
        <dbReference type="Proteomes" id="UP000310314"/>
    </source>
</evidence>
<dbReference type="Pfam" id="PF07676">
    <property type="entry name" value="PD40"/>
    <property type="match status" value="1"/>
</dbReference>
<dbReference type="InterPro" id="IPR015943">
    <property type="entry name" value="WD40/YVTN_repeat-like_dom_sf"/>
</dbReference>
<gene>
    <name evidence="1" type="ORF">FEE95_13850</name>
</gene>
<sequence>MTYEFLTNGTKPEKSNFLKLLVLLCLFVFCFACNTKEDKKSTVYPFITSSEPVRIVSVNDGGSIQSLWSNSRQFPNSVTVIELSPDKPPFTKTVEDAAPNTFAGAPYGATISNGRYAFIPNHPFGAANSASDESSIITVVDLDTDKLSTIKTFKMPHHAWQVMSHPDDKRVIAISDHQFHLFQMNGKQPELISQSEPSELYFTSFAISPNGTTIIATAAERLDYSTPVTLHLFELSGNSIQHVTEIGMQQNIGKIDQAFAPRFSPDGKRILALNGLGIAAKPPLDDIINIDMTTSPPKVTEVIKNVAQGLESLAFHPSGRFAVVTCIDGPYIGHLAVIDLTTSPMRILNYIPIEFVTQGIEFSPDGKMLFVQSTTASHISVYEVDGFHLNKSPYVLRTGEGPASLTVIKRNKN</sequence>
<dbReference type="OrthoDB" id="9790815at2"/>
<dbReference type="RefSeq" id="WP_138658575.1">
    <property type="nucleotide sequence ID" value="NZ_VATY01000002.1"/>
</dbReference>
<dbReference type="AlphaFoldDB" id="A0A5S3PS23"/>
<reference evidence="1 2" key="1">
    <citation type="submission" date="2019-05" db="EMBL/GenBank/DDBJ databases">
        <authorList>
            <person name="Zhang J.-Y."/>
            <person name="Feg X."/>
            <person name="Du Z.-J."/>
        </authorList>
    </citation>
    <scope>NUCLEOTIDE SEQUENCE [LARGE SCALE GENOMIC DNA]</scope>
    <source>
        <strain evidence="1 2">RZ26</strain>
    </source>
</reference>
<organism evidence="1 2">
    <name type="scientific">Maribacter algarum</name>
    <name type="common">ex Zhang et al. 2020</name>
    <dbReference type="NCBI Taxonomy" id="2578118"/>
    <lineage>
        <taxon>Bacteria</taxon>
        <taxon>Pseudomonadati</taxon>
        <taxon>Bacteroidota</taxon>
        <taxon>Flavobacteriia</taxon>
        <taxon>Flavobacteriales</taxon>
        <taxon>Flavobacteriaceae</taxon>
        <taxon>Maribacter</taxon>
    </lineage>
</organism>
<dbReference type="PANTHER" id="PTHR47197:SF3">
    <property type="entry name" value="DIHYDRO-HEME D1 DEHYDROGENASE"/>
    <property type="match status" value="1"/>
</dbReference>
<keyword evidence="2" id="KW-1185">Reference proteome</keyword>
<name>A0A5S3PS23_9FLAO</name>
<proteinExistence type="predicted"/>
<comment type="caution">
    <text evidence="1">The sequence shown here is derived from an EMBL/GenBank/DDBJ whole genome shotgun (WGS) entry which is preliminary data.</text>
</comment>
<dbReference type="EMBL" id="VATY01000002">
    <property type="protein sequence ID" value="TMM57556.1"/>
    <property type="molecule type" value="Genomic_DNA"/>
</dbReference>
<dbReference type="InterPro" id="IPR011659">
    <property type="entry name" value="WD40"/>
</dbReference>